<dbReference type="RefSeq" id="WP_187775282.1">
    <property type="nucleotide sequence ID" value="NZ_CP022579.1"/>
</dbReference>
<dbReference type="Gene3D" id="2.50.20.10">
    <property type="entry name" value="Lipoprotein localisation LolA/LolB/LppX"/>
    <property type="match status" value="1"/>
</dbReference>
<dbReference type="EMBL" id="CP022579">
    <property type="protein sequence ID" value="QEL63884.1"/>
    <property type="molecule type" value="Genomic_DNA"/>
</dbReference>
<evidence type="ECO:0000256" key="13">
    <source>
        <dbReference type="SAM" id="SignalP"/>
    </source>
</evidence>
<evidence type="ECO:0000256" key="3">
    <source>
        <dbReference type="ARBA" id="ARBA00011245"/>
    </source>
</evidence>
<evidence type="ECO:0000256" key="6">
    <source>
        <dbReference type="ARBA" id="ARBA00022729"/>
    </source>
</evidence>
<name>A0A5C1E589_9RHOO</name>
<gene>
    <name evidence="14" type="primary">lolB</name>
    <name evidence="14" type="ORF">OTERR_04080</name>
</gene>
<feature type="chain" id="PRO_5023065691" description="Outer-membrane lipoprotein LolB" evidence="13">
    <location>
        <begin position="30"/>
        <end position="229"/>
    </location>
</feature>
<sequence>MTRAKPSPSLPRRRLLQAALGAPLLLALAACSSKAPKPDQTIARPLPERDELTAFLVSGRFAVRHGEHSAAGGFSWRRAPEWRGTAANGGQSNVAQDRDQVFFYSPLGQTVAELVITPEGATLVADGRSESASSADTLVQRALGLELPLAGGADWLLARGGEVLNRDIAGRPQRIEDRGWRLDYAYPNDRPGALPERVVAVRLMDDVEVRLKLDEWEALGLEALTGRKP</sequence>
<dbReference type="KEGG" id="otr:OTERR_04080"/>
<keyword evidence="7" id="KW-0653">Protein transport</keyword>
<dbReference type="InterPro" id="IPR004565">
    <property type="entry name" value="OM_lipoprot_LolB"/>
</dbReference>
<dbReference type="PROSITE" id="PS51318">
    <property type="entry name" value="TAT"/>
    <property type="match status" value="1"/>
</dbReference>
<keyword evidence="10" id="KW-0143">Chaperone</keyword>
<keyword evidence="11" id="KW-0998">Cell outer membrane</keyword>
<evidence type="ECO:0000313" key="15">
    <source>
        <dbReference type="Proteomes" id="UP000323671"/>
    </source>
</evidence>
<protein>
    <recommendedName>
        <fullName evidence="4">Outer-membrane lipoprotein LolB</fullName>
    </recommendedName>
</protein>
<evidence type="ECO:0000256" key="8">
    <source>
        <dbReference type="ARBA" id="ARBA00023136"/>
    </source>
</evidence>
<comment type="similarity">
    <text evidence="2">Belongs to the LolB family.</text>
</comment>
<dbReference type="GO" id="GO:0009279">
    <property type="term" value="C:cell outer membrane"/>
    <property type="evidence" value="ECO:0007669"/>
    <property type="project" value="UniProtKB-SubCell"/>
</dbReference>
<evidence type="ECO:0000256" key="11">
    <source>
        <dbReference type="ARBA" id="ARBA00023237"/>
    </source>
</evidence>
<evidence type="ECO:0000256" key="9">
    <source>
        <dbReference type="ARBA" id="ARBA00023139"/>
    </source>
</evidence>
<comment type="subunit">
    <text evidence="3">Monomer.</text>
</comment>
<comment type="subcellular location">
    <subcellularLocation>
        <location evidence="1">Cell outer membrane</location>
        <topology evidence="1">Lipid-anchor</topology>
    </subcellularLocation>
</comment>
<evidence type="ECO:0000256" key="1">
    <source>
        <dbReference type="ARBA" id="ARBA00004459"/>
    </source>
</evidence>
<reference evidence="14 15" key="1">
    <citation type="submission" date="2017-07" db="EMBL/GenBank/DDBJ databases">
        <title>Complete genome sequence of Oryzomicrobium terrae TPP412.</title>
        <authorList>
            <person name="Chiu L.-W."/>
            <person name="Lo K.-J."/>
            <person name="Tsai Y.-M."/>
            <person name="Lin S.-S."/>
            <person name="Kuo C.-H."/>
            <person name="Liu C.-T."/>
        </authorList>
    </citation>
    <scope>NUCLEOTIDE SEQUENCE [LARGE SCALE GENOMIC DNA]</scope>
    <source>
        <strain evidence="14 15">TPP412</strain>
    </source>
</reference>
<keyword evidence="15" id="KW-1185">Reference proteome</keyword>
<dbReference type="InterPro" id="IPR006311">
    <property type="entry name" value="TAT_signal"/>
</dbReference>
<proteinExistence type="inferred from homology"/>
<keyword evidence="9" id="KW-0564">Palmitate</keyword>
<keyword evidence="12 14" id="KW-0449">Lipoprotein</keyword>
<dbReference type="CDD" id="cd16326">
    <property type="entry name" value="LolB"/>
    <property type="match status" value="1"/>
</dbReference>
<evidence type="ECO:0000256" key="4">
    <source>
        <dbReference type="ARBA" id="ARBA00016202"/>
    </source>
</evidence>
<dbReference type="SUPFAM" id="SSF89392">
    <property type="entry name" value="Prokaryotic lipoproteins and lipoprotein localization factors"/>
    <property type="match status" value="1"/>
</dbReference>
<evidence type="ECO:0000313" key="14">
    <source>
        <dbReference type="EMBL" id="QEL63884.1"/>
    </source>
</evidence>
<dbReference type="Proteomes" id="UP000323671">
    <property type="component" value="Chromosome"/>
</dbReference>
<evidence type="ECO:0000256" key="12">
    <source>
        <dbReference type="ARBA" id="ARBA00023288"/>
    </source>
</evidence>
<keyword evidence="8" id="KW-0472">Membrane</keyword>
<dbReference type="Pfam" id="PF03550">
    <property type="entry name" value="LolB"/>
    <property type="match status" value="1"/>
</dbReference>
<dbReference type="PROSITE" id="PS51257">
    <property type="entry name" value="PROKAR_LIPOPROTEIN"/>
    <property type="match status" value="1"/>
</dbReference>
<accession>A0A5C1E589</accession>
<evidence type="ECO:0000256" key="5">
    <source>
        <dbReference type="ARBA" id="ARBA00022448"/>
    </source>
</evidence>
<keyword evidence="5" id="KW-0813">Transport</keyword>
<organism evidence="14 15">
    <name type="scientific">Oryzomicrobium terrae</name>
    <dbReference type="NCBI Taxonomy" id="1735038"/>
    <lineage>
        <taxon>Bacteria</taxon>
        <taxon>Pseudomonadati</taxon>
        <taxon>Pseudomonadota</taxon>
        <taxon>Betaproteobacteria</taxon>
        <taxon>Rhodocyclales</taxon>
        <taxon>Rhodocyclaceae</taxon>
        <taxon>Oryzomicrobium</taxon>
    </lineage>
</organism>
<evidence type="ECO:0000256" key="7">
    <source>
        <dbReference type="ARBA" id="ARBA00022927"/>
    </source>
</evidence>
<dbReference type="InterPro" id="IPR029046">
    <property type="entry name" value="LolA/LolB/LppX"/>
</dbReference>
<dbReference type="GO" id="GO:0015031">
    <property type="term" value="P:protein transport"/>
    <property type="evidence" value="ECO:0007669"/>
    <property type="project" value="UniProtKB-KW"/>
</dbReference>
<evidence type="ECO:0000256" key="2">
    <source>
        <dbReference type="ARBA" id="ARBA00009696"/>
    </source>
</evidence>
<evidence type="ECO:0000256" key="10">
    <source>
        <dbReference type="ARBA" id="ARBA00023186"/>
    </source>
</evidence>
<keyword evidence="6 13" id="KW-0732">Signal</keyword>
<dbReference type="AlphaFoldDB" id="A0A5C1E589"/>
<feature type="signal peptide" evidence="13">
    <location>
        <begin position="1"/>
        <end position="29"/>
    </location>
</feature>